<accession>A0ABT3JEF9</accession>
<gene>
    <name evidence="1" type="ORF">OMW55_06220</name>
</gene>
<sequence>MADELTAAYVEIATARLALAEPDAERLKPLADITDRMSRLADVLEAQVILNLNPERRKSAAFAAASARMVVAQVATSLGQGAVPTAVDENAISADIAASLLFLIAERPADAYETARQIAPREIRGVRKAVAFAVRRLTRGQLRTTASLNYWRYRPAGEVPTVELAADWLFYHLLQGLVILARLA</sequence>
<dbReference type="EMBL" id="JAPDOB010000001">
    <property type="protein sequence ID" value="MCW3797399.1"/>
    <property type="molecule type" value="Genomic_DNA"/>
</dbReference>
<organism evidence="1 2">
    <name type="scientific">Sphingomonas arvum</name>
    <dbReference type="NCBI Taxonomy" id="2992113"/>
    <lineage>
        <taxon>Bacteria</taxon>
        <taxon>Pseudomonadati</taxon>
        <taxon>Pseudomonadota</taxon>
        <taxon>Alphaproteobacteria</taxon>
        <taxon>Sphingomonadales</taxon>
        <taxon>Sphingomonadaceae</taxon>
        <taxon>Sphingomonas</taxon>
    </lineage>
</organism>
<keyword evidence="2" id="KW-1185">Reference proteome</keyword>
<evidence type="ECO:0000313" key="2">
    <source>
        <dbReference type="Proteomes" id="UP001526246"/>
    </source>
</evidence>
<comment type="caution">
    <text evidence="1">The sequence shown here is derived from an EMBL/GenBank/DDBJ whole genome shotgun (WGS) entry which is preliminary data.</text>
</comment>
<reference evidence="1 2" key="1">
    <citation type="submission" date="2022-10" db="EMBL/GenBank/DDBJ databases">
        <title>Sphingomonas sp.</title>
        <authorList>
            <person name="Jin C."/>
        </authorList>
    </citation>
    <scope>NUCLEOTIDE SEQUENCE [LARGE SCALE GENOMIC DNA]</scope>
    <source>
        <strain evidence="1 2">BN140010</strain>
    </source>
</reference>
<protein>
    <submittedName>
        <fullName evidence="1">Uncharacterized protein</fullName>
    </submittedName>
</protein>
<name>A0ABT3JEF9_9SPHN</name>
<dbReference type="Proteomes" id="UP001526246">
    <property type="component" value="Unassembled WGS sequence"/>
</dbReference>
<evidence type="ECO:0000313" key="1">
    <source>
        <dbReference type="EMBL" id="MCW3797399.1"/>
    </source>
</evidence>
<proteinExistence type="predicted"/>
<dbReference type="RefSeq" id="WP_264881631.1">
    <property type="nucleotide sequence ID" value="NZ_JAPDOB010000001.1"/>
</dbReference>